<comment type="similarity">
    <text evidence="1 6">Belongs to the peptidase M42 family.</text>
</comment>
<organism evidence="9 10">
    <name type="scientific">Candidatus Enterococcus testudinis</name>
    <dbReference type="NCBI Taxonomy" id="1834191"/>
    <lineage>
        <taxon>Bacteria</taxon>
        <taxon>Bacillati</taxon>
        <taxon>Bacillota</taxon>
        <taxon>Bacilli</taxon>
        <taxon>Lactobacillales</taxon>
        <taxon>Enterococcaceae</taxon>
        <taxon>Enterococcus</taxon>
    </lineage>
</organism>
<feature type="binding site" evidence="8">
    <location>
        <position position="189"/>
    </location>
    <ligand>
        <name>Zn(2+)</name>
        <dbReference type="ChEBI" id="CHEBI:29105"/>
        <label>1</label>
    </ligand>
</feature>
<evidence type="ECO:0000313" key="9">
    <source>
        <dbReference type="EMBL" id="OTN75704.1"/>
    </source>
</evidence>
<feature type="binding site" evidence="8">
    <location>
        <position position="329"/>
    </location>
    <ligand>
        <name>Zn(2+)</name>
        <dbReference type="ChEBI" id="CHEBI:29105"/>
        <label>2</label>
    </ligand>
</feature>
<proteinExistence type="inferred from homology"/>
<feature type="binding site" evidence="8">
    <location>
        <position position="244"/>
    </location>
    <ligand>
        <name>Zn(2+)</name>
        <dbReference type="ChEBI" id="CHEBI:29105"/>
        <label>1</label>
    </ligand>
</feature>
<dbReference type="InterPro" id="IPR051464">
    <property type="entry name" value="Peptidase_M42_aminopept"/>
</dbReference>
<keyword evidence="10" id="KW-1185">Reference proteome</keyword>
<sequence>MFFDKQSNMEDKTFQRIKELTELQGTSGFEQDVRAYMRKAMTPLVDEVQQDGLGGIFGIRHHQDEEAPRIMLAAHMDEVGFLVTTVTERGLFKVTPLGGWNPYVVSAQRFTLKTAKGDYPCVSSSVPPHLLRGTGGQKSVEVTDILFDAGFESKEEAESFGVRPGDTVVPQVETIKTANGKHIISKAWDNRYGCTVVLDALEALQQEQLGHTLIAGANVQEEVGLRGSRPSVTKFKPDLFFAVDCSPADDTVTKNGTFGHLGEGTLLRIFDPGLIMLPAMKEFLLDTAETHHIPYQYFVSKGGTDAGAAHMSNEGIPSSVIGVPGRYIHTHQTLFSIADYEAAREMVIQVLKALDKSTVDTIIAGK</sequence>
<dbReference type="Pfam" id="PF05343">
    <property type="entry name" value="Peptidase_M42"/>
    <property type="match status" value="1"/>
</dbReference>
<keyword evidence="2 9" id="KW-0031">Aminopeptidase</keyword>
<reference evidence="9 10" key="1">
    <citation type="submission" date="2017-05" db="EMBL/GenBank/DDBJ databases">
        <title>The Genome Sequence of Enterococcus sp. 8G7_MSG3316.</title>
        <authorList>
            <consortium name="The Broad Institute Genomics Platform"/>
            <consortium name="The Broad Institute Genomic Center for Infectious Diseases"/>
            <person name="Earl A."/>
            <person name="Manson A."/>
            <person name="Schwartman J."/>
            <person name="Gilmore M."/>
            <person name="Abouelleil A."/>
            <person name="Cao P."/>
            <person name="Chapman S."/>
            <person name="Cusick C."/>
            <person name="Shea T."/>
            <person name="Young S."/>
            <person name="Neafsey D."/>
            <person name="Nusbaum C."/>
            <person name="Birren B."/>
        </authorList>
    </citation>
    <scope>NUCLEOTIDE SEQUENCE [LARGE SCALE GENOMIC DNA]</scope>
    <source>
        <strain evidence="9 10">8G7_MSG3316</strain>
    </source>
</reference>
<dbReference type="InterPro" id="IPR023367">
    <property type="entry name" value="Peptidase_M42_dom2"/>
</dbReference>
<dbReference type="Proteomes" id="UP000195043">
    <property type="component" value="Unassembled WGS sequence"/>
</dbReference>
<comment type="cofactor">
    <cofactor evidence="8">
        <name>a divalent metal cation</name>
        <dbReference type="ChEBI" id="CHEBI:60240"/>
    </cofactor>
    <text evidence="8">Binds 2 divalent metal cations per subunit.</text>
</comment>
<evidence type="ECO:0000256" key="5">
    <source>
        <dbReference type="ARBA" id="ARBA00022801"/>
    </source>
</evidence>
<dbReference type="AlphaFoldDB" id="A0A242A3V5"/>
<feature type="binding site" evidence="8">
    <location>
        <position position="189"/>
    </location>
    <ligand>
        <name>Zn(2+)</name>
        <dbReference type="ChEBI" id="CHEBI:29105"/>
        <label>2</label>
    </ligand>
</feature>
<dbReference type="InterPro" id="IPR017538">
    <property type="entry name" value="Pept_M42_glutamyl_aminopept"/>
</dbReference>
<dbReference type="GO" id="GO:0006508">
    <property type="term" value="P:proteolysis"/>
    <property type="evidence" value="ECO:0007669"/>
    <property type="project" value="UniProtKB-KW"/>
</dbReference>
<protein>
    <submittedName>
        <fullName evidence="9">Glutamyl aminopeptidase</fullName>
    </submittedName>
</protein>
<feature type="binding site" evidence="8">
    <location>
        <position position="222"/>
    </location>
    <ligand>
        <name>Zn(2+)</name>
        <dbReference type="ChEBI" id="CHEBI:29105"/>
        <label>2</label>
    </ligand>
</feature>
<dbReference type="SUPFAM" id="SSF53187">
    <property type="entry name" value="Zn-dependent exopeptidases"/>
    <property type="match status" value="1"/>
</dbReference>
<keyword evidence="3" id="KW-0645">Protease</keyword>
<evidence type="ECO:0000313" key="10">
    <source>
        <dbReference type="Proteomes" id="UP000195043"/>
    </source>
</evidence>
<dbReference type="NCBIfam" id="TIGR03107">
    <property type="entry name" value="glu_aminopep"/>
    <property type="match status" value="1"/>
</dbReference>
<evidence type="ECO:0000256" key="4">
    <source>
        <dbReference type="ARBA" id="ARBA00022723"/>
    </source>
</evidence>
<dbReference type="GO" id="GO:0046872">
    <property type="term" value="F:metal ion binding"/>
    <property type="evidence" value="ECO:0007669"/>
    <property type="project" value="UniProtKB-UniRule"/>
</dbReference>
<keyword evidence="5" id="KW-0378">Hydrolase</keyword>
<evidence type="ECO:0000256" key="1">
    <source>
        <dbReference type="ARBA" id="ARBA00006272"/>
    </source>
</evidence>
<dbReference type="PANTHER" id="PTHR32481">
    <property type="entry name" value="AMINOPEPTIDASE"/>
    <property type="match status" value="1"/>
</dbReference>
<evidence type="ECO:0000256" key="3">
    <source>
        <dbReference type="ARBA" id="ARBA00022670"/>
    </source>
</evidence>
<keyword evidence="4 8" id="KW-0479">Metal-binding</keyword>
<feature type="active site" description="Proton acceptor" evidence="7">
    <location>
        <position position="221"/>
    </location>
</feature>
<dbReference type="GO" id="GO:0004177">
    <property type="term" value="F:aminopeptidase activity"/>
    <property type="evidence" value="ECO:0007669"/>
    <property type="project" value="UniProtKB-UniRule"/>
</dbReference>
<dbReference type="CDD" id="cd05656">
    <property type="entry name" value="M42_Frv"/>
    <property type="match status" value="1"/>
</dbReference>
<evidence type="ECO:0000256" key="2">
    <source>
        <dbReference type="ARBA" id="ARBA00022438"/>
    </source>
</evidence>
<dbReference type="InterPro" id="IPR008007">
    <property type="entry name" value="Peptidase_M42"/>
</dbReference>
<evidence type="ECO:0000256" key="6">
    <source>
        <dbReference type="PIRNR" id="PIRNR001123"/>
    </source>
</evidence>
<dbReference type="PANTHER" id="PTHR32481:SF0">
    <property type="entry name" value="AMINOPEPTIDASE YPDE-RELATED"/>
    <property type="match status" value="1"/>
</dbReference>
<comment type="caution">
    <text evidence="9">The sequence shown here is derived from an EMBL/GenBank/DDBJ whole genome shotgun (WGS) entry which is preliminary data.</text>
</comment>
<feature type="binding site" evidence="8">
    <location>
        <position position="75"/>
    </location>
    <ligand>
        <name>Zn(2+)</name>
        <dbReference type="ChEBI" id="CHEBI:29105"/>
        <label>1</label>
    </ligand>
</feature>
<dbReference type="PIRSF" id="PIRSF001123">
    <property type="entry name" value="PepA_GA"/>
    <property type="match status" value="1"/>
</dbReference>
<dbReference type="Gene3D" id="3.40.630.10">
    <property type="entry name" value="Zn peptidases"/>
    <property type="match status" value="1"/>
</dbReference>
<dbReference type="STRING" id="1834191.A5886_000780"/>
<name>A0A242A3V5_9ENTE</name>
<dbReference type="SUPFAM" id="SSF101821">
    <property type="entry name" value="Aminopeptidase/glucanase lid domain"/>
    <property type="match status" value="1"/>
</dbReference>
<gene>
    <name evidence="9" type="ORF">A5886_000780</name>
</gene>
<accession>A0A242A3V5</accession>
<evidence type="ECO:0000256" key="7">
    <source>
        <dbReference type="PIRSR" id="PIRSR001123-1"/>
    </source>
</evidence>
<dbReference type="Gene3D" id="2.40.30.40">
    <property type="entry name" value="Peptidase M42, domain 2"/>
    <property type="match status" value="1"/>
</dbReference>
<dbReference type="EMBL" id="NGKU01000001">
    <property type="protein sequence ID" value="OTN75704.1"/>
    <property type="molecule type" value="Genomic_DNA"/>
</dbReference>
<evidence type="ECO:0000256" key="8">
    <source>
        <dbReference type="PIRSR" id="PIRSR001123-2"/>
    </source>
</evidence>